<name>A0A8S2WKI6_9BILA</name>
<dbReference type="Proteomes" id="UP000681967">
    <property type="component" value="Unassembled WGS sequence"/>
</dbReference>
<sequence>VTSVNLNPRETINGLSNISMANVGAHIMSALNPAHLPDGTGNYFVS</sequence>
<dbReference type="AlphaFoldDB" id="A0A8S2WKI6"/>
<evidence type="ECO:0000313" key="2">
    <source>
        <dbReference type="Proteomes" id="UP000681967"/>
    </source>
</evidence>
<feature type="non-terminal residue" evidence="1">
    <location>
        <position position="1"/>
    </location>
</feature>
<evidence type="ECO:0000313" key="1">
    <source>
        <dbReference type="EMBL" id="CAF4440165.1"/>
    </source>
</evidence>
<comment type="caution">
    <text evidence="1">The sequence shown here is derived from an EMBL/GenBank/DDBJ whole genome shotgun (WGS) entry which is preliminary data.</text>
</comment>
<feature type="non-terminal residue" evidence="1">
    <location>
        <position position="46"/>
    </location>
</feature>
<organism evidence="1 2">
    <name type="scientific">Rotaria magnacalcarata</name>
    <dbReference type="NCBI Taxonomy" id="392030"/>
    <lineage>
        <taxon>Eukaryota</taxon>
        <taxon>Metazoa</taxon>
        <taxon>Spiralia</taxon>
        <taxon>Gnathifera</taxon>
        <taxon>Rotifera</taxon>
        <taxon>Eurotatoria</taxon>
        <taxon>Bdelloidea</taxon>
        <taxon>Philodinida</taxon>
        <taxon>Philodinidae</taxon>
        <taxon>Rotaria</taxon>
    </lineage>
</organism>
<dbReference type="EMBL" id="CAJOBH010064158">
    <property type="protein sequence ID" value="CAF4440165.1"/>
    <property type="molecule type" value="Genomic_DNA"/>
</dbReference>
<gene>
    <name evidence="1" type="ORF">BYL167_LOCUS33285</name>
</gene>
<reference evidence="1" key="1">
    <citation type="submission" date="2021-02" db="EMBL/GenBank/DDBJ databases">
        <authorList>
            <person name="Nowell W R."/>
        </authorList>
    </citation>
    <scope>NUCLEOTIDE SEQUENCE</scope>
</reference>
<accession>A0A8S2WKI6</accession>
<protein>
    <submittedName>
        <fullName evidence="1">Uncharacterized protein</fullName>
    </submittedName>
</protein>
<proteinExistence type="predicted"/>